<dbReference type="EMBL" id="LAZR01054628">
    <property type="protein sequence ID" value="KKK78147.1"/>
    <property type="molecule type" value="Genomic_DNA"/>
</dbReference>
<keyword evidence="1" id="KW-0472">Membrane</keyword>
<keyword evidence="1" id="KW-0812">Transmembrane</keyword>
<dbReference type="SUPFAM" id="SSF50249">
    <property type="entry name" value="Nucleic acid-binding proteins"/>
    <property type="match status" value="1"/>
</dbReference>
<dbReference type="AlphaFoldDB" id="A0A0F8Y9Q6"/>
<dbReference type="InterPro" id="IPR050181">
    <property type="entry name" value="Cold_shock_domain"/>
</dbReference>
<dbReference type="Gene3D" id="2.40.50.140">
    <property type="entry name" value="Nucleic acid-binding proteins"/>
    <property type="match status" value="1"/>
</dbReference>
<dbReference type="PRINTS" id="PR00050">
    <property type="entry name" value="COLDSHOCK"/>
</dbReference>
<dbReference type="PROSITE" id="PS00352">
    <property type="entry name" value="CSD_1"/>
    <property type="match status" value="1"/>
</dbReference>
<organism evidence="3">
    <name type="scientific">marine sediment metagenome</name>
    <dbReference type="NCBI Taxonomy" id="412755"/>
    <lineage>
        <taxon>unclassified sequences</taxon>
        <taxon>metagenomes</taxon>
        <taxon>ecological metagenomes</taxon>
    </lineage>
</organism>
<dbReference type="Pfam" id="PF00313">
    <property type="entry name" value="CSD"/>
    <property type="match status" value="1"/>
</dbReference>
<dbReference type="SMART" id="SM00357">
    <property type="entry name" value="CSP"/>
    <property type="match status" value="1"/>
</dbReference>
<accession>A0A0F8Y9Q6</accession>
<reference evidence="3" key="1">
    <citation type="journal article" date="2015" name="Nature">
        <title>Complex archaea that bridge the gap between prokaryotes and eukaryotes.</title>
        <authorList>
            <person name="Spang A."/>
            <person name="Saw J.H."/>
            <person name="Jorgensen S.L."/>
            <person name="Zaremba-Niedzwiedzka K."/>
            <person name="Martijn J."/>
            <person name="Lind A.E."/>
            <person name="van Eijk R."/>
            <person name="Schleper C."/>
            <person name="Guy L."/>
            <person name="Ettema T.J."/>
        </authorList>
    </citation>
    <scope>NUCLEOTIDE SEQUENCE</scope>
</reference>
<dbReference type="CDD" id="cd04458">
    <property type="entry name" value="CSP_CDS"/>
    <property type="match status" value="1"/>
</dbReference>
<dbReference type="InterPro" id="IPR019844">
    <property type="entry name" value="CSD_CS"/>
</dbReference>
<dbReference type="PROSITE" id="PS51857">
    <property type="entry name" value="CSD_2"/>
    <property type="match status" value="1"/>
</dbReference>
<dbReference type="InterPro" id="IPR002059">
    <property type="entry name" value="CSP_DNA-bd"/>
</dbReference>
<feature type="transmembrane region" description="Helical" evidence="1">
    <location>
        <begin position="6"/>
        <end position="22"/>
    </location>
</feature>
<evidence type="ECO:0000259" key="2">
    <source>
        <dbReference type="PROSITE" id="PS51857"/>
    </source>
</evidence>
<protein>
    <recommendedName>
        <fullName evidence="2">CSD domain-containing protein</fullName>
    </recommendedName>
</protein>
<dbReference type="PANTHER" id="PTHR11544">
    <property type="entry name" value="COLD SHOCK DOMAIN CONTAINING PROTEINS"/>
    <property type="match status" value="1"/>
</dbReference>
<name>A0A0F8Y9Q6_9ZZZZ</name>
<evidence type="ECO:0000313" key="3">
    <source>
        <dbReference type="EMBL" id="KKK78147.1"/>
    </source>
</evidence>
<keyword evidence="1" id="KW-1133">Transmembrane helix</keyword>
<dbReference type="GO" id="GO:0003676">
    <property type="term" value="F:nucleic acid binding"/>
    <property type="evidence" value="ECO:0007669"/>
    <property type="project" value="InterPro"/>
</dbReference>
<dbReference type="InterPro" id="IPR012340">
    <property type="entry name" value="NA-bd_OB-fold"/>
</dbReference>
<proteinExistence type="predicted"/>
<sequence length="87" mass="9798">MVNNYLINSLNFTALLIFYIFTMKGTVKFFNESKGYGFITNDDTGKDIFVHATGLNGEVLEEGDQVEFIEEEGRKGMVAAQVRVVHD</sequence>
<comment type="caution">
    <text evidence="3">The sequence shown here is derived from an EMBL/GenBank/DDBJ whole genome shotgun (WGS) entry which is preliminary data.</text>
</comment>
<evidence type="ECO:0000256" key="1">
    <source>
        <dbReference type="SAM" id="Phobius"/>
    </source>
</evidence>
<dbReference type="InterPro" id="IPR011129">
    <property type="entry name" value="CSD"/>
</dbReference>
<gene>
    <name evidence="3" type="ORF">LCGC14_2846490</name>
</gene>
<feature type="domain" description="CSD" evidence="2">
    <location>
        <begin position="22"/>
        <end position="84"/>
    </location>
</feature>